<evidence type="ECO:0000313" key="5">
    <source>
        <dbReference type="EMBL" id="MPR26458.1"/>
    </source>
</evidence>
<dbReference type="PANTHER" id="PTHR11475">
    <property type="entry name" value="OXIDASE/PEROXIDASE"/>
    <property type="match status" value="1"/>
</dbReference>
<keyword evidence="6" id="KW-1185">Reference proteome</keyword>
<dbReference type="InterPro" id="IPR001343">
    <property type="entry name" value="Hemolysn_Ca-bd"/>
</dbReference>
<evidence type="ECO:0008006" key="7">
    <source>
        <dbReference type="Google" id="ProtNLM"/>
    </source>
</evidence>
<feature type="region of interest" description="Disordered" evidence="4">
    <location>
        <begin position="921"/>
        <end position="943"/>
    </location>
</feature>
<dbReference type="InterPro" id="IPR019791">
    <property type="entry name" value="Haem_peroxidase_animal"/>
</dbReference>
<comment type="subcellular location">
    <subcellularLocation>
        <location evidence="1">Secreted</location>
    </subcellularLocation>
</comment>
<dbReference type="SUPFAM" id="SSF48113">
    <property type="entry name" value="Heme-dependent peroxidases"/>
    <property type="match status" value="1"/>
</dbReference>
<evidence type="ECO:0000256" key="4">
    <source>
        <dbReference type="SAM" id="MobiDB-lite"/>
    </source>
</evidence>
<organism evidence="5 6">
    <name type="scientific">Microvirga tunisiensis</name>
    <dbReference type="NCBI Taxonomy" id="2108360"/>
    <lineage>
        <taxon>Bacteria</taxon>
        <taxon>Pseudomonadati</taxon>
        <taxon>Pseudomonadota</taxon>
        <taxon>Alphaproteobacteria</taxon>
        <taxon>Hyphomicrobiales</taxon>
        <taxon>Methylobacteriaceae</taxon>
        <taxon>Microvirga</taxon>
    </lineage>
</organism>
<proteinExistence type="predicted"/>
<sequence length="1099" mass="116511">MTLLLRPAGPIQRRHVMLLIRSDLDFILSQILQSETHTPIADPSLPFGLRTVDGTGNSMVSGQYGYGAADHVFPRLTDPEFRAAESGTTYEQVLNDSTVTDPQPRIISNLIVDQNGEINPAARAADGNGGGLIVNVAPDADAAPFNQWFTLFGQFFDHGLDLVNKGKNGSVIIPLQPDDPLYVAGSHENFMVLTRATNQPGPDGIVGTDDDIHEHMNQTTPFIDQNQTYTSHPSHQVFLREYALDAGGKPVATGALLDHAGGGLPTWGDIKAQARTMLGIMLTDEDVTNIPLLATDEYGQFIRGPNGFAQLVLPGPDGLAGTDDDGLVDGNPSAPASTTGAAHTGHAFLDDIAHDAVPTGKVADGDIEVSLANLDGSDTSGNYDNELLDAHFITGDGRGNEDIGLTAVHHVFHAEHNRLLDQMKDLIRAEIPADPDFVRQWLRPGADLADGIQAREWNGERLFQAARFGAEMQYQHLVFENFARRIQPNIDAFEAYDVTIDPAITAEFAHTVYRFGHSLLRETVDRIDADGNLVDADPTTVGDQQLSLVSAFLNPVAYAQRGVSGAAAAEIVRGATHQAGNEIDEFVTGALRNNVLGLPLDLAALNLARGRDTGVPPLNKVREQFFDGTGDADLKPYENWAEFGGNIRHPESLINFIAAYGIHPLLDAATMTAEKRAAATAIVEGRDDDPDTPENESAAPDTDFLNGTGDFAARETGLDDIDLWIGGLAEKPLASGGLLGSTFNFVFETQMESLQSGDRFYYLSRLEGTNFLTQLEGTSFSELVMRNTGAKHLPFDVFSVPADTIEAGDPSTDPAGGSGKVVRSAGWVSYDGTAHVVMGGTERDDQIRSGAGDDTLWGDGGDDVLVSGVGDDALIGGDGDDRMSGEDGDDFLRGAGGNDSMEGGRGADLLVGLEGRDHVRAGDGDDEVFGGLDNDRIDGDSGDDDLLGNEGDDWIKGGEGNDHLVGDNGNPFGAPLADTDTAAFSGRLCNYTITHNADGTLTVTDKVGKNGTDTLLNIERLQFSDRSILVDGGLSLREPSTANSATHDPAADFAEVGDASTDAQPIAGAASGKALVSDPLHSNPSPHPLSFGQGDVILA</sequence>
<dbReference type="PANTHER" id="PTHR11475:SF4">
    <property type="entry name" value="CHORION PEROXIDASE"/>
    <property type="match status" value="1"/>
</dbReference>
<dbReference type="Pfam" id="PF00353">
    <property type="entry name" value="HemolysinCabind"/>
    <property type="match status" value="3"/>
</dbReference>
<dbReference type="InterPro" id="IPR037120">
    <property type="entry name" value="Haem_peroxidase_sf_animal"/>
</dbReference>
<evidence type="ECO:0000256" key="1">
    <source>
        <dbReference type="ARBA" id="ARBA00004613"/>
    </source>
</evidence>
<reference evidence="5 6" key="1">
    <citation type="journal article" date="2019" name="Syst. Appl. Microbiol.">
        <title>Microvirga tunisiensis sp. nov., a root nodule symbiotic bacterium isolated from Lupinus micranthus and L. luteus grown in Northern Tunisia.</title>
        <authorList>
            <person name="Msaddak A."/>
            <person name="Rejili M."/>
            <person name="Duran D."/>
            <person name="Mars M."/>
            <person name="Palacios J.M."/>
            <person name="Ruiz-Argueso T."/>
            <person name="Rey L."/>
            <person name="Imperial J."/>
        </authorList>
    </citation>
    <scope>NUCLEOTIDE SEQUENCE [LARGE SCALE GENOMIC DNA]</scope>
    <source>
        <strain evidence="5 6">Lmie10</strain>
    </source>
</reference>
<evidence type="ECO:0000313" key="6">
    <source>
        <dbReference type="Proteomes" id="UP000403266"/>
    </source>
</evidence>
<dbReference type="AlphaFoldDB" id="A0A5N7MI13"/>
<accession>A0A5N7MI13</accession>
<dbReference type="SUPFAM" id="SSF51120">
    <property type="entry name" value="beta-Roll"/>
    <property type="match status" value="1"/>
</dbReference>
<dbReference type="GO" id="GO:0004601">
    <property type="term" value="F:peroxidase activity"/>
    <property type="evidence" value="ECO:0007669"/>
    <property type="project" value="InterPro"/>
</dbReference>
<name>A0A5N7MI13_9HYPH</name>
<protein>
    <recommendedName>
        <fullName evidence="7">Heme peroxidase</fullName>
    </recommendedName>
</protein>
<dbReference type="PRINTS" id="PR00313">
    <property type="entry name" value="CABNDNGRPT"/>
</dbReference>
<feature type="region of interest" description="Disordered" evidence="4">
    <location>
        <begin position="683"/>
        <end position="709"/>
    </location>
</feature>
<keyword evidence="3" id="KW-0325">Glycoprotein</keyword>
<dbReference type="InterPro" id="IPR011049">
    <property type="entry name" value="Serralysin-like_metalloprot_C"/>
</dbReference>
<dbReference type="OrthoDB" id="7876310at2"/>
<dbReference type="CDD" id="cd09821">
    <property type="entry name" value="An_peroxidase_bacterial_2"/>
    <property type="match status" value="1"/>
</dbReference>
<dbReference type="Gene3D" id="2.150.10.10">
    <property type="entry name" value="Serralysin-like metalloprotease, C-terminal"/>
    <property type="match status" value="2"/>
</dbReference>
<dbReference type="GO" id="GO:0005509">
    <property type="term" value="F:calcium ion binding"/>
    <property type="evidence" value="ECO:0007669"/>
    <property type="project" value="InterPro"/>
</dbReference>
<comment type="caution">
    <text evidence="5">The sequence shown here is derived from an EMBL/GenBank/DDBJ whole genome shotgun (WGS) entry which is preliminary data.</text>
</comment>
<keyword evidence="2" id="KW-0964">Secreted</keyword>
<gene>
    <name evidence="5" type="ORF">FS320_14820</name>
</gene>
<dbReference type="Proteomes" id="UP000403266">
    <property type="component" value="Unassembled WGS sequence"/>
</dbReference>
<evidence type="ECO:0000256" key="3">
    <source>
        <dbReference type="ARBA" id="ARBA00023180"/>
    </source>
</evidence>
<dbReference type="GO" id="GO:0020037">
    <property type="term" value="F:heme binding"/>
    <property type="evidence" value="ECO:0007669"/>
    <property type="project" value="InterPro"/>
</dbReference>
<dbReference type="EMBL" id="VOSK01000050">
    <property type="protein sequence ID" value="MPR26458.1"/>
    <property type="molecule type" value="Genomic_DNA"/>
</dbReference>
<dbReference type="InterPro" id="IPR010255">
    <property type="entry name" value="Haem_peroxidase_sf"/>
</dbReference>
<dbReference type="GO" id="GO:0005576">
    <property type="term" value="C:extracellular region"/>
    <property type="evidence" value="ECO:0007669"/>
    <property type="project" value="UniProtKB-SubCell"/>
</dbReference>
<evidence type="ECO:0000256" key="2">
    <source>
        <dbReference type="ARBA" id="ARBA00022525"/>
    </source>
</evidence>
<dbReference type="PROSITE" id="PS00330">
    <property type="entry name" value="HEMOLYSIN_CALCIUM"/>
    <property type="match status" value="1"/>
</dbReference>
<dbReference type="Pfam" id="PF03098">
    <property type="entry name" value="An_peroxidase"/>
    <property type="match status" value="3"/>
</dbReference>
<dbReference type="Gene3D" id="1.10.640.10">
    <property type="entry name" value="Haem peroxidase domain superfamily, animal type"/>
    <property type="match status" value="1"/>
</dbReference>
<dbReference type="PROSITE" id="PS50292">
    <property type="entry name" value="PEROXIDASE_3"/>
    <property type="match status" value="1"/>
</dbReference>
<dbReference type="GO" id="GO:0006979">
    <property type="term" value="P:response to oxidative stress"/>
    <property type="evidence" value="ECO:0007669"/>
    <property type="project" value="InterPro"/>
</dbReference>
<dbReference type="InterPro" id="IPR018511">
    <property type="entry name" value="Hemolysin-typ_Ca-bd_CS"/>
</dbReference>